<dbReference type="Proteomes" id="UP000828390">
    <property type="component" value="Unassembled WGS sequence"/>
</dbReference>
<keyword evidence="2 6" id="KW-0732">Signal</keyword>
<feature type="domain" description="VWFA" evidence="7">
    <location>
        <begin position="30"/>
        <end position="220"/>
    </location>
</feature>
<feature type="domain" description="Chitin-binding type-2" evidence="8">
    <location>
        <begin position="247"/>
        <end position="305"/>
    </location>
</feature>
<organism evidence="9 10">
    <name type="scientific">Dreissena polymorpha</name>
    <name type="common">Zebra mussel</name>
    <name type="synonym">Mytilus polymorpha</name>
    <dbReference type="NCBI Taxonomy" id="45954"/>
    <lineage>
        <taxon>Eukaryota</taxon>
        <taxon>Metazoa</taxon>
        <taxon>Spiralia</taxon>
        <taxon>Lophotrochozoa</taxon>
        <taxon>Mollusca</taxon>
        <taxon>Bivalvia</taxon>
        <taxon>Autobranchia</taxon>
        <taxon>Heteroconchia</taxon>
        <taxon>Euheterodonta</taxon>
        <taxon>Imparidentia</taxon>
        <taxon>Neoheterodontei</taxon>
        <taxon>Myida</taxon>
        <taxon>Dreissenoidea</taxon>
        <taxon>Dreissenidae</taxon>
        <taxon>Dreissena</taxon>
    </lineage>
</organism>
<dbReference type="PROSITE" id="PS50234">
    <property type="entry name" value="VWFA"/>
    <property type="match status" value="1"/>
</dbReference>
<feature type="chain" id="PRO_5039336505" evidence="6">
    <location>
        <begin position="21"/>
        <end position="365"/>
    </location>
</feature>
<proteinExistence type="predicted"/>
<dbReference type="SMART" id="SM00494">
    <property type="entry name" value="ChtBD2"/>
    <property type="match status" value="2"/>
</dbReference>
<name>A0A9D4MZC7_DREPO</name>
<dbReference type="GO" id="GO:0005576">
    <property type="term" value="C:extracellular region"/>
    <property type="evidence" value="ECO:0007669"/>
    <property type="project" value="InterPro"/>
</dbReference>
<evidence type="ECO:0000256" key="5">
    <source>
        <dbReference type="ARBA" id="ARBA00023180"/>
    </source>
</evidence>
<dbReference type="PANTHER" id="PTHR23301:SF0">
    <property type="entry name" value="CHITIN-BINDING TYPE-2 DOMAIN-CONTAINING PROTEIN-RELATED"/>
    <property type="match status" value="1"/>
</dbReference>
<dbReference type="Gene3D" id="3.40.50.410">
    <property type="entry name" value="von Willebrand factor, type A domain"/>
    <property type="match status" value="1"/>
</dbReference>
<evidence type="ECO:0000313" key="10">
    <source>
        <dbReference type="Proteomes" id="UP000828390"/>
    </source>
</evidence>
<evidence type="ECO:0000259" key="8">
    <source>
        <dbReference type="PROSITE" id="PS50940"/>
    </source>
</evidence>
<evidence type="ECO:0000256" key="1">
    <source>
        <dbReference type="ARBA" id="ARBA00022669"/>
    </source>
</evidence>
<dbReference type="Pfam" id="PF01607">
    <property type="entry name" value="CBM_14"/>
    <property type="match status" value="2"/>
</dbReference>
<evidence type="ECO:0000256" key="3">
    <source>
        <dbReference type="ARBA" id="ARBA00022737"/>
    </source>
</evidence>
<keyword evidence="10" id="KW-1185">Reference proteome</keyword>
<accession>A0A9D4MZC7</accession>
<dbReference type="InterPro" id="IPR036465">
    <property type="entry name" value="vWFA_dom_sf"/>
</dbReference>
<dbReference type="PANTHER" id="PTHR23301">
    <property type="entry name" value="CHITIN BINDING PERITROPHIN-A"/>
    <property type="match status" value="1"/>
</dbReference>
<feature type="domain" description="Chitin-binding type-2" evidence="8">
    <location>
        <begin position="306"/>
        <end position="363"/>
    </location>
</feature>
<dbReference type="PROSITE" id="PS50940">
    <property type="entry name" value="CHIT_BIND_II"/>
    <property type="match status" value="2"/>
</dbReference>
<evidence type="ECO:0000256" key="6">
    <source>
        <dbReference type="SAM" id="SignalP"/>
    </source>
</evidence>
<dbReference type="InterPro" id="IPR002035">
    <property type="entry name" value="VWF_A"/>
</dbReference>
<comment type="caution">
    <text evidence="9">The sequence shown here is derived from an EMBL/GenBank/DDBJ whole genome shotgun (WGS) entry which is preliminary data.</text>
</comment>
<dbReference type="InterPro" id="IPR036508">
    <property type="entry name" value="Chitin-bd_dom_sf"/>
</dbReference>
<dbReference type="GO" id="GO:0008061">
    <property type="term" value="F:chitin binding"/>
    <property type="evidence" value="ECO:0007669"/>
    <property type="project" value="UniProtKB-KW"/>
</dbReference>
<evidence type="ECO:0000256" key="2">
    <source>
        <dbReference type="ARBA" id="ARBA00022729"/>
    </source>
</evidence>
<dbReference type="EMBL" id="JAIWYP010000001">
    <property type="protein sequence ID" value="KAH3884484.1"/>
    <property type="molecule type" value="Genomic_DNA"/>
</dbReference>
<keyword evidence="5" id="KW-0325">Glycoprotein</keyword>
<evidence type="ECO:0000313" key="9">
    <source>
        <dbReference type="EMBL" id="KAH3884484.1"/>
    </source>
</evidence>
<dbReference type="SUPFAM" id="SSF57625">
    <property type="entry name" value="Invertebrate chitin-binding proteins"/>
    <property type="match status" value="2"/>
</dbReference>
<keyword evidence="3" id="KW-0677">Repeat</keyword>
<gene>
    <name evidence="9" type="ORF">DPMN_008464</name>
</gene>
<dbReference type="SUPFAM" id="SSF53300">
    <property type="entry name" value="vWA-like"/>
    <property type="match status" value="1"/>
</dbReference>
<dbReference type="AlphaFoldDB" id="A0A9D4MZC7"/>
<dbReference type="SMART" id="SM00327">
    <property type="entry name" value="VWA"/>
    <property type="match status" value="1"/>
</dbReference>
<evidence type="ECO:0000259" key="7">
    <source>
        <dbReference type="PROSITE" id="PS50234"/>
    </source>
</evidence>
<dbReference type="InterPro" id="IPR051940">
    <property type="entry name" value="Chitin_bind-dev_reg"/>
</dbReference>
<dbReference type="Pfam" id="PF00092">
    <property type="entry name" value="VWA"/>
    <property type="match status" value="1"/>
</dbReference>
<protein>
    <submittedName>
        <fullName evidence="9">Uncharacterized protein</fullName>
    </submittedName>
</protein>
<feature type="signal peptide" evidence="6">
    <location>
        <begin position="1"/>
        <end position="20"/>
    </location>
</feature>
<dbReference type="Gene3D" id="2.170.140.10">
    <property type="entry name" value="Chitin binding domain"/>
    <property type="match status" value="1"/>
</dbReference>
<reference evidence="9" key="1">
    <citation type="journal article" date="2019" name="bioRxiv">
        <title>The Genome of the Zebra Mussel, Dreissena polymorpha: A Resource for Invasive Species Research.</title>
        <authorList>
            <person name="McCartney M.A."/>
            <person name="Auch B."/>
            <person name="Kono T."/>
            <person name="Mallez S."/>
            <person name="Zhang Y."/>
            <person name="Obille A."/>
            <person name="Becker A."/>
            <person name="Abrahante J.E."/>
            <person name="Garbe J."/>
            <person name="Badalamenti J.P."/>
            <person name="Herman A."/>
            <person name="Mangelson H."/>
            <person name="Liachko I."/>
            <person name="Sullivan S."/>
            <person name="Sone E.D."/>
            <person name="Koren S."/>
            <person name="Silverstein K.A.T."/>
            <person name="Beckman K.B."/>
            <person name="Gohl D.M."/>
        </authorList>
    </citation>
    <scope>NUCLEOTIDE SEQUENCE</scope>
    <source>
        <strain evidence="9">Duluth1</strain>
        <tissue evidence="9">Whole animal</tissue>
    </source>
</reference>
<dbReference type="InterPro" id="IPR002557">
    <property type="entry name" value="Chitin-bd_dom"/>
</dbReference>
<evidence type="ECO:0000256" key="4">
    <source>
        <dbReference type="ARBA" id="ARBA00023157"/>
    </source>
</evidence>
<keyword evidence="4" id="KW-1015">Disulfide bond</keyword>
<keyword evidence="1" id="KW-0147">Chitin-binding</keyword>
<reference evidence="9" key="2">
    <citation type="submission" date="2020-11" db="EMBL/GenBank/DDBJ databases">
        <authorList>
            <person name="McCartney M.A."/>
            <person name="Auch B."/>
            <person name="Kono T."/>
            <person name="Mallez S."/>
            <person name="Becker A."/>
            <person name="Gohl D.M."/>
            <person name="Silverstein K.A.T."/>
            <person name="Koren S."/>
            <person name="Bechman K.B."/>
            <person name="Herman A."/>
            <person name="Abrahante J.E."/>
            <person name="Garbe J."/>
        </authorList>
    </citation>
    <scope>NUCLEOTIDE SEQUENCE</scope>
    <source>
        <strain evidence="9">Duluth1</strain>
        <tissue evidence="9">Whole animal</tissue>
    </source>
</reference>
<sequence>MVVSFMCMILALLFFSRIRGQCRGNANHADLIIAVPGSSKVPELEFQSFEENLIDLLRHFSIEPNEFNIGLILYGENAIRIAAPQPFKTRTQINTRVTLLTQRMQHLHALGSYNNVAKAIEAMIDMFIHPPAGYNPQILRPASRHIGIFFTYGPSKPTNVRSVIEAATKAKAANILMYALAANGTSEDFPQIATDYCRLFSMAGFEDGLPYAIPDLGSGICSELDPAVTVTAENCFPRGYSKAPRIGVSCQVEGNMMQADPNNCAYYFQCEYFDKNPKRVRCALNTLYDPLTFNCNSLENVACYNDLTCPTEKPGLYPHPMECNKYLNCFNDFIPHVQTCPAGQVFDSVNRVCNETASGACIMQH</sequence>